<gene>
    <name evidence="1" type="ORF">J3491_00590</name>
</gene>
<reference evidence="1 2" key="1">
    <citation type="submission" date="2021-03" db="EMBL/GenBank/DDBJ databases">
        <authorList>
            <person name="Shang D.-D."/>
            <person name="Du Z.-J."/>
            <person name="Chen G.-J."/>
        </authorList>
    </citation>
    <scope>NUCLEOTIDE SEQUENCE [LARGE SCALE GENOMIC DNA]</scope>
    <source>
        <strain evidence="1 2">F2608</strain>
    </source>
</reference>
<keyword evidence="2" id="KW-1185">Reference proteome</keyword>
<proteinExistence type="predicted"/>
<accession>A0AAW4IM56</accession>
<organism evidence="1 2">
    <name type="scientific">Psychrobacter halodurans</name>
    <dbReference type="NCBI Taxonomy" id="2818439"/>
    <lineage>
        <taxon>Bacteria</taxon>
        <taxon>Pseudomonadati</taxon>
        <taxon>Pseudomonadota</taxon>
        <taxon>Gammaproteobacteria</taxon>
        <taxon>Moraxellales</taxon>
        <taxon>Moraxellaceae</taxon>
        <taxon>Psychrobacter</taxon>
    </lineage>
</organism>
<evidence type="ECO:0000313" key="1">
    <source>
        <dbReference type="EMBL" id="MBO1515831.1"/>
    </source>
</evidence>
<dbReference type="Proteomes" id="UP000664161">
    <property type="component" value="Unassembled WGS sequence"/>
</dbReference>
<comment type="caution">
    <text evidence="1">The sequence shown here is derived from an EMBL/GenBank/DDBJ whole genome shotgun (WGS) entry which is preliminary data.</text>
</comment>
<dbReference type="EMBL" id="JAGBKN010000001">
    <property type="protein sequence ID" value="MBO1515831.1"/>
    <property type="molecule type" value="Genomic_DNA"/>
</dbReference>
<protein>
    <submittedName>
        <fullName evidence="1">Uncharacterized protein</fullName>
    </submittedName>
</protein>
<sequence length="142" mass="16295">MVSVSIYRHYLDDIPKQYVLLKLLRPPIYVIELSNNQIIAVCYNKDGSSKRYQINAEFSNRRMVIADFNKFSAVLAELLKKFPRHFLWTSAIAVTDVTQTLTDGLTDIEIKVIREAIWVSARQAKRSVISTTVGYQGRVVSR</sequence>
<name>A0AAW4IM56_9GAMM</name>
<dbReference type="AlphaFoldDB" id="A0AAW4IM56"/>
<evidence type="ECO:0000313" key="2">
    <source>
        <dbReference type="Proteomes" id="UP000664161"/>
    </source>
</evidence>